<dbReference type="InterPro" id="IPR025662">
    <property type="entry name" value="Sigma_54_int_dom_ATP-bd_1"/>
</dbReference>
<accession>M2U8B8</accession>
<dbReference type="PROSITE" id="PS00675">
    <property type="entry name" value="SIGMA54_INTERACT_1"/>
    <property type="match status" value="1"/>
</dbReference>
<keyword evidence="1" id="KW-0808">Transferase</keyword>
<dbReference type="AlphaFoldDB" id="M2U8B8"/>
<comment type="caution">
    <text evidence="1">The sequence shown here is derived from an EMBL/GenBank/DDBJ whole genome shotgun (WGS) entry which is preliminary data.</text>
</comment>
<dbReference type="NCBIfam" id="TIGR04352">
    <property type="entry name" value="HprK_rel_A"/>
    <property type="match status" value="1"/>
</dbReference>
<evidence type="ECO:0000313" key="1">
    <source>
        <dbReference type="EMBL" id="EMD84228.1"/>
    </source>
</evidence>
<dbReference type="OrthoDB" id="4544211at2"/>
<protein>
    <submittedName>
        <fullName evidence="1">HPr kinase</fullName>
    </submittedName>
</protein>
<proteinExistence type="predicted"/>
<name>M2U8B8_9SPHN</name>
<keyword evidence="2" id="KW-1185">Reference proteome</keyword>
<dbReference type="InterPro" id="IPR027600">
    <property type="entry name" value="HprK-rel_A"/>
</dbReference>
<sequence length="289" mass="31650">MRVQIGPAVFDLRSPFADPIQAARTLYRDYPLGLDDEIYDFAVAAIPASPLRRFLRPSLVFEADHMVDDIVPLDASLALLGFEMAINLQMALGYRRDIVLHAASAERDGQGILITGESGAGKSTLSALLSYSAGWRHMGDELALLSLEDAPHLKPYPRPIGLKNRSIEEMAARAPATRFGPRLENTVKGTVQHLLPPVGAIAAMQRFAPPALIVAPHYREGAEPAYYPMSESACYLRLSTASTNQLKLGERGFAALVSVVRSVPAYDIVYGKSEDALALVDRLWTEHRR</sequence>
<keyword evidence="1" id="KW-0418">Kinase</keyword>
<gene>
    <name evidence="1" type="ORF">C725_0158</name>
</gene>
<dbReference type="SUPFAM" id="SSF53795">
    <property type="entry name" value="PEP carboxykinase-like"/>
    <property type="match status" value="1"/>
</dbReference>
<reference evidence="1 2" key="1">
    <citation type="journal article" date="2013" name="Genome Announc.">
        <title>Draft Genome Sequence of Strain JLT2015T, Belonging to the Family Sphingomonadaceae of the Alphaproteobacteria.</title>
        <authorList>
            <person name="Tang K."/>
            <person name="Liu K."/>
            <person name="Li S."/>
            <person name="Jiao N."/>
        </authorList>
    </citation>
    <scope>NUCLEOTIDE SEQUENCE [LARGE SCALE GENOMIC DNA]</scope>
    <source>
        <strain evidence="1 2">JLT2015</strain>
    </source>
</reference>
<dbReference type="InterPro" id="IPR027417">
    <property type="entry name" value="P-loop_NTPase"/>
</dbReference>
<organism evidence="1 2">
    <name type="scientific">Pacificimonas flava</name>
    <dbReference type="NCBI Taxonomy" id="1234595"/>
    <lineage>
        <taxon>Bacteria</taxon>
        <taxon>Pseudomonadati</taxon>
        <taxon>Pseudomonadota</taxon>
        <taxon>Alphaproteobacteria</taxon>
        <taxon>Sphingomonadales</taxon>
        <taxon>Sphingosinicellaceae</taxon>
        <taxon>Pacificimonas</taxon>
    </lineage>
</organism>
<dbReference type="EMBL" id="AMRV01000001">
    <property type="protein sequence ID" value="EMD84228.1"/>
    <property type="molecule type" value="Genomic_DNA"/>
</dbReference>
<dbReference type="Gene3D" id="3.40.50.300">
    <property type="entry name" value="P-loop containing nucleotide triphosphate hydrolases"/>
    <property type="match status" value="1"/>
</dbReference>
<dbReference type="Proteomes" id="UP000011717">
    <property type="component" value="Unassembled WGS sequence"/>
</dbReference>
<evidence type="ECO:0000313" key="2">
    <source>
        <dbReference type="Proteomes" id="UP000011717"/>
    </source>
</evidence>
<dbReference type="GO" id="GO:0016301">
    <property type="term" value="F:kinase activity"/>
    <property type="evidence" value="ECO:0007669"/>
    <property type="project" value="UniProtKB-KW"/>
</dbReference>